<evidence type="ECO:0000313" key="2">
    <source>
        <dbReference type="Proteomes" id="UP000015001"/>
    </source>
</evidence>
<gene>
    <name evidence="1" type="ORF">STAFG_0728</name>
</gene>
<name>S4MYL6_9ACTN</name>
<dbReference type="AlphaFoldDB" id="S4MYL6"/>
<organism evidence="1 2">
    <name type="scientific">Streptomyces afghaniensis 772</name>
    <dbReference type="NCBI Taxonomy" id="1283301"/>
    <lineage>
        <taxon>Bacteria</taxon>
        <taxon>Bacillati</taxon>
        <taxon>Actinomycetota</taxon>
        <taxon>Actinomycetes</taxon>
        <taxon>Kitasatosporales</taxon>
        <taxon>Streptomycetaceae</taxon>
        <taxon>Streptomyces</taxon>
    </lineage>
</organism>
<proteinExistence type="predicted"/>
<dbReference type="RefSeq" id="WP_020269750.1">
    <property type="nucleotide sequence ID" value="NZ_KE354012.1"/>
</dbReference>
<dbReference type="Proteomes" id="UP000015001">
    <property type="component" value="Unassembled WGS sequence"/>
</dbReference>
<keyword evidence="2" id="KW-1185">Reference proteome</keyword>
<dbReference type="PATRIC" id="fig|1283301.3.peg.712"/>
<accession>S4MYL6</accession>
<comment type="caution">
    <text evidence="1">The sequence shown here is derived from an EMBL/GenBank/DDBJ whole genome shotgun (WGS) entry which is preliminary data.</text>
</comment>
<protein>
    <submittedName>
        <fullName evidence="1">Uncharacterized protein</fullName>
    </submittedName>
</protein>
<evidence type="ECO:0000313" key="1">
    <source>
        <dbReference type="EMBL" id="EPJ42211.1"/>
    </source>
</evidence>
<dbReference type="EMBL" id="AOPY01001274">
    <property type="protein sequence ID" value="EPJ42211.1"/>
    <property type="molecule type" value="Genomic_DNA"/>
</dbReference>
<sequence length="63" mass="6555">MVGSELCLADSAKAGQNLAIDRTFPAMACMIQLPEVARSWKQSACRGNVPTWCGQATGGRGAA</sequence>
<dbReference type="HOGENOM" id="CLU_2883777_0_0_11"/>
<reference evidence="1 2" key="1">
    <citation type="submission" date="2013-02" db="EMBL/GenBank/DDBJ databases">
        <title>Draft Genome Sequence of Streptomyces afghaniensis, Which Produces Compounds of the Julimycin B-Complex.</title>
        <authorList>
            <person name="Gruening B.A."/>
            <person name="Praeg A."/>
            <person name="Erxleben A."/>
            <person name="Guenther S."/>
            <person name="Fiedler H.-P."/>
            <person name="Goodfellow M."/>
            <person name="Mueller M."/>
        </authorList>
    </citation>
    <scope>NUCLEOTIDE SEQUENCE [LARGE SCALE GENOMIC DNA]</scope>
    <source>
        <strain evidence="1 2">772</strain>
    </source>
</reference>